<organism evidence="2 4">
    <name type="scientific">Pseudomonas helleri</name>
    <dbReference type="NCBI Taxonomy" id="1608996"/>
    <lineage>
        <taxon>Bacteria</taxon>
        <taxon>Pseudomonadati</taxon>
        <taxon>Pseudomonadota</taxon>
        <taxon>Gammaproteobacteria</taxon>
        <taxon>Pseudomonadales</taxon>
        <taxon>Pseudomonadaceae</taxon>
        <taxon>Pseudomonas</taxon>
    </lineage>
</organism>
<evidence type="ECO:0000313" key="1">
    <source>
        <dbReference type="EMBL" id="MQT48239.1"/>
    </source>
</evidence>
<dbReference type="Gene3D" id="3.40.50.1000">
    <property type="entry name" value="HAD superfamily/HAD-like"/>
    <property type="match status" value="1"/>
</dbReference>
<protein>
    <submittedName>
        <fullName evidence="2">Capsular biosynthesis protein</fullName>
    </submittedName>
</protein>
<dbReference type="EMBL" id="WIWI01000033">
    <property type="protein sequence ID" value="MQT90217.1"/>
    <property type="molecule type" value="Genomic_DNA"/>
</dbReference>
<dbReference type="InterPro" id="IPR036412">
    <property type="entry name" value="HAD-like_sf"/>
</dbReference>
<evidence type="ECO:0000313" key="4">
    <source>
        <dbReference type="Proteomes" id="UP000489190"/>
    </source>
</evidence>
<accession>A0A7X2C4F9</accession>
<dbReference type="EMBL" id="WIWJ01000029">
    <property type="protein sequence ID" value="MQT48239.1"/>
    <property type="molecule type" value="Genomic_DNA"/>
</dbReference>
<proteinExistence type="predicted"/>
<dbReference type="AlphaFoldDB" id="A0A7X2C4F9"/>
<name>A0A7X2C4F9_9PSED</name>
<reference evidence="3 4" key="1">
    <citation type="submission" date="2019-10" db="EMBL/GenBank/DDBJ databases">
        <title>Evaluation of single-gene subtyping targets for Pseudomonas.</title>
        <authorList>
            <person name="Reichler S.J."/>
            <person name="Orsi R.H."/>
            <person name="Wiedmann M."/>
            <person name="Martin N.H."/>
            <person name="Murphy S.I."/>
        </authorList>
    </citation>
    <scope>NUCLEOTIDE SEQUENCE [LARGE SCALE GENOMIC DNA]</scope>
    <source>
        <strain evidence="2 4">FSL R10-3254</strain>
        <strain evidence="1 3">FSL R10-3257</strain>
    </source>
</reference>
<dbReference type="Proteomes" id="UP000489190">
    <property type="component" value="Unassembled WGS sequence"/>
</dbReference>
<comment type="caution">
    <text evidence="2">The sequence shown here is derived from an EMBL/GenBank/DDBJ whole genome shotgun (WGS) entry which is preliminary data.</text>
</comment>
<gene>
    <name evidence="2" type="ORF">GHO39_13910</name>
    <name evidence="1" type="ORF">GHO40_16150</name>
</gene>
<dbReference type="InterPro" id="IPR023214">
    <property type="entry name" value="HAD_sf"/>
</dbReference>
<dbReference type="Proteomes" id="UP000441404">
    <property type="component" value="Unassembled WGS sequence"/>
</dbReference>
<sequence>MRLKVNQDFEGVDGVLVVDIDGTLCGIKTAGQSYAELVPDQAMLVKLREYQAKGYRILLFTARNMNTYQSNLGLINKHTVPVLLEWLAKWEVPYDEILFGKPWPRRKGFYIDDRAIRPNEFLNMTEDEIQTMLGQE</sequence>
<dbReference type="SUPFAM" id="SSF56784">
    <property type="entry name" value="HAD-like"/>
    <property type="match status" value="1"/>
</dbReference>
<evidence type="ECO:0000313" key="2">
    <source>
        <dbReference type="EMBL" id="MQT90217.1"/>
    </source>
</evidence>
<evidence type="ECO:0000313" key="3">
    <source>
        <dbReference type="Proteomes" id="UP000441404"/>
    </source>
</evidence>